<name>A0A317ZJX1_9MICO</name>
<dbReference type="Proteomes" id="UP000246722">
    <property type="component" value="Unassembled WGS sequence"/>
</dbReference>
<dbReference type="EMBL" id="QHLY01000013">
    <property type="protein sequence ID" value="PXA65698.1"/>
    <property type="molecule type" value="Genomic_DNA"/>
</dbReference>
<evidence type="ECO:0000313" key="3">
    <source>
        <dbReference type="EMBL" id="PXA65698.1"/>
    </source>
</evidence>
<feature type="transmembrane region" description="Helical" evidence="2">
    <location>
        <begin position="20"/>
        <end position="39"/>
    </location>
</feature>
<evidence type="ECO:0000313" key="4">
    <source>
        <dbReference type="Proteomes" id="UP000246722"/>
    </source>
</evidence>
<comment type="caution">
    <text evidence="3">The sequence shown here is derived from an EMBL/GenBank/DDBJ whole genome shotgun (WGS) entry which is preliminary data.</text>
</comment>
<evidence type="ECO:0000256" key="1">
    <source>
        <dbReference type="SAM" id="MobiDB-lite"/>
    </source>
</evidence>
<gene>
    <name evidence="3" type="ORF">CTB96_19715</name>
</gene>
<evidence type="ECO:0008006" key="5">
    <source>
        <dbReference type="Google" id="ProtNLM"/>
    </source>
</evidence>
<keyword evidence="2" id="KW-0812">Transmembrane</keyword>
<keyword evidence="4" id="KW-1185">Reference proteome</keyword>
<protein>
    <recommendedName>
        <fullName evidence="5">DUF4352 domain-containing protein</fullName>
    </recommendedName>
</protein>
<dbReference type="AlphaFoldDB" id="A0A317ZJX1"/>
<reference evidence="3 4" key="1">
    <citation type="submission" date="2018-05" db="EMBL/GenBank/DDBJ databases">
        <title>Genetic diversity of glacier-inhabiting Cryobacterium bacteria in China and description of Cryobacterium mengkeensis sp. nov. and Arthrobacter glacialis sp. nov.</title>
        <authorList>
            <person name="Liu Q."/>
            <person name="Xin Y.-H."/>
        </authorList>
    </citation>
    <scope>NUCLEOTIDE SEQUENCE [LARGE SCALE GENOMIC DNA]</scope>
    <source>
        <strain evidence="3 4">SK-1</strain>
    </source>
</reference>
<dbReference type="OrthoDB" id="3831250at2"/>
<feature type="compositionally biased region" description="Low complexity" evidence="1">
    <location>
        <begin position="53"/>
        <end position="74"/>
    </location>
</feature>
<keyword evidence="2" id="KW-0472">Membrane</keyword>
<accession>A0A317ZJX1</accession>
<evidence type="ECO:0000256" key="2">
    <source>
        <dbReference type="SAM" id="Phobius"/>
    </source>
</evidence>
<sequence length="236" mass="23725">MALDSPTPPDNQPNRRWQRLGLSGVITAAVLLLGATFWVSQGGGSPVSGATGAASPEASASDPAAAPDSTEPPATIVPAPSAAPGTDAPAPEESEAPVEVAPLAELRPVPLTEQVAPVPGVVFGIDSLEAVDGVAQGPGEVGGPALRFTLTMRNDTDAEVSLAATVVNLYAGADQLPMVDLREPGGIPLPETVAAGATVTGVFVFAVPTEQRDQVKIGVDYVVGVPIVVFEGSAPR</sequence>
<proteinExistence type="predicted"/>
<keyword evidence="2" id="KW-1133">Transmembrane helix</keyword>
<feature type="region of interest" description="Disordered" evidence="1">
    <location>
        <begin position="43"/>
        <end position="97"/>
    </location>
</feature>
<dbReference type="RefSeq" id="WP_110128663.1">
    <property type="nucleotide sequence ID" value="NZ_QHLY01000013.1"/>
</dbReference>
<organism evidence="3 4">
    <name type="scientific">Cryobacterium arcticum</name>
    <dbReference type="NCBI Taxonomy" id="670052"/>
    <lineage>
        <taxon>Bacteria</taxon>
        <taxon>Bacillati</taxon>
        <taxon>Actinomycetota</taxon>
        <taxon>Actinomycetes</taxon>
        <taxon>Micrococcales</taxon>
        <taxon>Microbacteriaceae</taxon>
        <taxon>Cryobacterium</taxon>
    </lineage>
</organism>